<dbReference type="Pfam" id="PF03841">
    <property type="entry name" value="SelA"/>
    <property type="match status" value="1"/>
</dbReference>
<dbReference type="InterPro" id="IPR015424">
    <property type="entry name" value="PyrdxlP-dep_Trfase"/>
</dbReference>
<feature type="domain" description="L-seryl-tRNA selenium transferase N-terminal" evidence="9">
    <location>
        <begin position="8"/>
        <end position="47"/>
    </location>
</feature>
<dbReference type="Gene3D" id="3.40.640.10">
    <property type="entry name" value="Type I PLP-dependent aspartate aminotransferase-like (Major domain)"/>
    <property type="match status" value="1"/>
</dbReference>
<evidence type="ECO:0000256" key="8">
    <source>
        <dbReference type="HAMAP-Rule" id="MF_00423"/>
    </source>
</evidence>
<feature type="modified residue" description="N6-(pyridoxal phosphate)lysine" evidence="8">
    <location>
        <position position="296"/>
    </location>
</feature>
<evidence type="ECO:0000259" key="9">
    <source>
        <dbReference type="Pfam" id="PF12390"/>
    </source>
</evidence>
<name>A0ABR6WWM6_9FIRM</name>
<evidence type="ECO:0000256" key="5">
    <source>
        <dbReference type="ARBA" id="ARBA00022917"/>
    </source>
</evidence>
<protein>
    <recommendedName>
        <fullName evidence="8">L-seryl-tRNA(Sec) selenium transferase</fullName>
        <ecNumber evidence="8">2.9.1.1</ecNumber>
    </recommendedName>
    <alternativeName>
        <fullName evidence="8">Selenocysteine synthase</fullName>
        <shortName evidence="8">Sec synthase</shortName>
    </alternativeName>
    <alternativeName>
        <fullName evidence="8">Selenocysteinyl-tRNA(Sec) synthase</fullName>
    </alternativeName>
</protein>
<comment type="similarity">
    <text evidence="7 8">Belongs to the SelA family.</text>
</comment>
<dbReference type="HAMAP" id="MF_00423">
    <property type="entry name" value="SelA"/>
    <property type="match status" value="1"/>
</dbReference>
<dbReference type="EMBL" id="WJBC01000012">
    <property type="protein sequence ID" value="MBC3804646.1"/>
    <property type="molecule type" value="Genomic_DNA"/>
</dbReference>
<comment type="function">
    <text evidence="8">Converts seryl-tRNA(Sec) to selenocysteinyl-tRNA(Sec) required for selenoprotein biosynthesis.</text>
</comment>
<evidence type="ECO:0000256" key="6">
    <source>
        <dbReference type="ARBA" id="ARBA00023266"/>
    </source>
</evidence>
<keyword evidence="2 8" id="KW-0963">Cytoplasm</keyword>
<comment type="caution">
    <text evidence="10">The sequence shown here is derived from an EMBL/GenBank/DDBJ whole genome shotgun (WGS) entry which is preliminary data.</text>
</comment>
<evidence type="ECO:0000256" key="1">
    <source>
        <dbReference type="ARBA" id="ARBA00001933"/>
    </source>
</evidence>
<evidence type="ECO:0000256" key="4">
    <source>
        <dbReference type="ARBA" id="ARBA00022898"/>
    </source>
</evidence>
<sequence>MTVDRDILRSIPKIDELLKEPQLVKVAGRYGTAVVVACARMVVEEKRQQIVAGNHSDLVDKSQLVREIEARLQRETRMHLRPVINGTGIVLHTNLGRAVLCEAAAQAAYQAARNYSTLEYDVRTGERGSRYSHVDFLLEKICGCESAIVVNNNAAAVLLILSTLAKGKEVIVSRGELVEIGGSFRVPEVMQQSGATLVEVGSTNKTKPADYEKAICCENTGALLKVHTSNFKIMGFTQEVSLQELTEIGHKHDLPVLYDMGSGGFFKAEDYQLGDEPNVLESMKSGADIICFSGDKLLGGPQAGIILGRKKYIDEMKKNPLTRALRVDKMTLAALEATLRLYLDKDKAQKEIPVLALLSATQESLLEKAECFTALLGKNPLIASAVVEDFGQVGGGSMPNQMIPSVCVAVEVGGVSANALDRKLNEADIPIIGRIHKDRYLLDMRTIESRDFETIAMTLKNMTE</sequence>
<dbReference type="PANTHER" id="PTHR32328">
    <property type="entry name" value="L-SERYL-TRNA(SEC) SELENIUM TRANSFERASE"/>
    <property type="match status" value="1"/>
</dbReference>
<dbReference type="GO" id="GO:0004125">
    <property type="term" value="F:L-seryl-tRNA(Sec) selenium transferase activity"/>
    <property type="evidence" value="ECO:0007669"/>
    <property type="project" value="UniProtKB-EC"/>
</dbReference>
<keyword evidence="6 8" id="KW-0711">Selenium</keyword>
<comment type="pathway">
    <text evidence="8">Aminoacyl-tRNA biosynthesis; selenocysteinyl-tRNA(Sec) biosynthesis; selenocysteinyl-tRNA(Sec) from L-seryl-tRNA(Sec) (bacterial route): step 1/1.</text>
</comment>
<evidence type="ECO:0000313" key="11">
    <source>
        <dbReference type="Proteomes" id="UP000603234"/>
    </source>
</evidence>
<comment type="subcellular location">
    <subcellularLocation>
        <location evidence="8">Cytoplasm</location>
    </subcellularLocation>
</comment>
<keyword evidence="11" id="KW-1185">Reference proteome</keyword>
<proteinExistence type="inferred from homology"/>
<dbReference type="Proteomes" id="UP000603234">
    <property type="component" value="Unassembled WGS sequence"/>
</dbReference>
<evidence type="ECO:0000313" key="10">
    <source>
        <dbReference type="EMBL" id="MBC3804646.1"/>
    </source>
</evidence>
<dbReference type="InterPro" id="IPR004534">
    <property type="entry name" value="SelA_trans"/>
</dbReference>
<accession>A0ABR6WWM6</accession>
<dbReference type="EC" id="2.9.1.1" evidence="8"/>
<dbReference type="InterPro" id="IPR018319">
    <property type="entry name" value="SelA-like"/>
</dbReference>
<dbReference type="InterPro" id="IPR015421">
    <property type="entry name" value="PyrdxlP-dep_Trfase_major"/>
</dbReference>
<organism evidence="10 11">
    <name type="scientific">Acetobacterium fimetarium</name>
    <dbReference type="NCBI Taxonomy" id="52691"/>
    <lineage>
        <taxon>Bacteria</taxon>
        <taxon>Bacillati</taxon>
        <taxon>Bacillota</taxon>
        <taxon>Clostridia</taxon>
        <taxon>Eubacteriales</taxon>
        <taxon>Eubacteriaceae</taxon>
        <taxon>Acetobacterium</taxon>
    </lineage>
</organism>
<keyword evidence="3 8" id="KW-0808">Transferase</keyword>
<dbReference type="Gene3D" id="3.90.1150.180">
    <property type="match status" value="1"/>
</dbReference>
<dbReference type="SUPFAM" id="SSF53383">
    <property type="entry name" value="PLP-dependent transferases"/>
    <property type="match status" value="1"/>
</dbReference>
<dbReference type="Pfam" id="PF12390">
    <property type="entry name" value="Se-cys_synth_N"/>
    <property type="match status" value="1"/>
</dbReference>
<gene>
    <name evidence="8" type="primary">selA</name>
    <name evidence="10" type="ORF">GH808_09410</name>
</gene>
<evidence type="ECO:0000256" key="2">
    <source>
        <dbReference type="ARBA" id="ARBA00022490"/>
    </source>
</evidence>
<keyword evidence="5 8" id="KW-0648">Protein biosynthesis</keyword>
<dbReference type="InterPro" id="IPR025862">
    <property type="entry name" value="SelA_trans_N_dom"/>
</dbReference>
<evidence type="ECO:0000256" key="3">
    <source>
        <dbReference type="ARBA" id="ARBA00022679"/>
    </source>
</evidence>
<dbReference type="NCBIfam" id="TIGR00474">
    <property type="entry name" value="selA"/>
    <property type="match status" value="1"/>
</dbReference>
<dbReference type="RefSeq" id="WP_186842531.1">
    <property type="nucleotide sequence ID" value="NZ_WJBC01000012.1"/>
</dbReference>
<dbReference type="PANTHER" id="PTHR32328:SF0">
    <property type="entry name" value="L-SERYL-TRNA(SEC) SELENIUM TRANSFERASE"/>
    <property type="match status" value="1"/>
</dbReference>
<reference evidence="10 11" key="1">
    <citation type="journal article" date="2020" name="mSystems">
        <title>Defining Genomic and Predicted Metabolic Features of the Acetobacterium Genus.</title>
        <authorList>
            <person name="Ross D.E."/>
            <person name="Marshall C.W."/>
            <person name="Gulliver D."/>
            <person name="May H.D."/>
            <person name="Norman R.S."/>
        </authorList>
    </citation>
    <scope>NUCLEOTIDE SEQUENCE [LARGE SCALE GENOMIC DNA]</scope>
    <source>
        <strain evidence="10 11">DSM 8238</strain>
    </source>
</reference>
<evidence type="ECO:0000256" key="7">
    <source>
        <dbReference type="ARBA" id="ARBA00044507"/>
    </source>
</evidence>
<comment type="catalytic activity">
    <reaction evidence="8">
        <text>L-seryl-tRNA(Sec) + selenophosphate + H(+) = L-selenocysteinyl-tRNA(Sec) + phosphate</text>
        <dbReference type="Rhea" id="RHEA:22728"/>
        <dbReference type="Rhea" id="RHEA-COMP:9742"/>
        <dbReference type="Rhea" id="RHEA-COMP:9743"/>
        <dbReference type="ChEBI" id="CHEBI:15378"/>
        <dbReference type="ChEBI" id="CHEBI:16144"/>
        <dbReference type="ChEBI" id="CHEBI:43474"/>
        <dbReference type="ChEBI" id="CHEBI:78533"/>
        <dbReference type="ChEBI" id="CHEBI:78573"/>
        <dbReference type="EC" id="2.9.1.1"/>
    </reaction>
</comment>
<comment type="cofactor">
    <cofactor evidence="1 8">
        <name>pyridoxal 5'-phosphate</name>
        <dbReference type="ChEBI" id="CHEBI:597326"/>
    </cofactor>
</comment>
<keyword evidence="4 8" id="KW-0663">Pyridoxal phosphate</keyword>